<feature type="compositionally biased region" description="Low complexity" evidence="1">
    <location>
        <begin position="55"/>
        <end position="70"/>
    </location>
</feature>
<feature type="region of interest" description="Disordered" evidence="1">
    <location>
        <begin position="54"/>
        <end position="83"/>
    </location>
</feature>
<sequence length="436" mass="46671">MPTAAFPDAETAEAPPNGGRTRRPLRRPIVTALLAYLLTLVAAGFVIDAGDAQRPAVPSPSGSAPAAASPPREPAPPMSDVIPDRPAVQRVDRLDALHQQDRVVSRDNGQSTRYGDRSVWVFADTTLKGPPAFLSNTVASTADLTGRDGITVTATDLAGTAGELHDEFLPWADAERAFERAHAKNCVGRYCGVTFALWPGPVIADPARHRVLVLYHKLCRGGAPKAPCSQKFGQDLGSGVAAVDMRTYRATRLTVGDAAPLGSIEGRDPTLFFGPDARYAWAAVVAGDDVYVYGDCHTDDVRCRVAKVPLAKIGDRSAWRFYGGGGWWSADPADAVATIRAGGAGNTVLWNPALRAWVNIYMEFGSVEVRAQVGGSPYGPWSEPFTLSDTDPGEHGTNYAAYAHPEYAERDGLVQYVTYYSQSNGALNLLRVTFRG</sequence>
<gene>
    <name evidence="4" type="ORF">GCM10009539_63520</name>
</gene>
<keyword evidence="2" id="KW-0472">Membrane</keyword>
<reference evidence="5" key="1">
    <citation type="journal article" date="2019" name="Int. J. Syst. Evol. Microbiol.">
        <title>The Global Catalogue of Microorganisms (GCM) 10K type strain sequencing project: providing services to taxonomists for standard genome sequencing and annotation.</title>
        <authorList>
            <consortium name="The Broad Institute Genomics Platform"/>
            <consortium name="The Broad Institute Genome Sequencing Center for Infectious Disease"/>
            <person name="Wu L."/>
            <person name="Ma J."/>
        </authorList>
    </citation>
    <scope>NUCLEOTIDE SEQUENCE [LARGE SCALE GENOMIC DNA]</scope>
    <source>
        <strain evidence="5">JCM 10425</strain>
    </source>
</reference>
<dbReference type="Pfam" id="PF13810">
    <property type="entry name" value="DUF4185"/>
    <property type="match status" value="1"/>
</dbReference>
<dbReference type="EMBL" id="BAAAGX010000028">
    <property type="protein sequence ID" value="GAA0267932.1"/>
    <property type="molecule type" value="Genomic_DNA"/>
</dbReference>
<dbReference type="InterPro" id="IPR025442">
    <property type="entry name" value="DUF4185"/>
</dbReference>
<dbReference type="RefSeq" id="WP_344652615.1">
    <property type="nucleotide sequence ID" value="NZ_BAAAGX010000028.1"/>
</dbReference>
<accession>A0ABP3EPC4</accession>
<comment type="caution">
    <text evidence="4">The sequence shown here is derived from an EMBL/GenBank/DDBJ whole genome shotgun (WGS) entry which is preliminary data.</text>
</comment>
<evidence type="ECO:0000256" key="2">
    <source>
        <dbReference type="SAM" id="Phobius"/>
    </source>
</evidence>
<evidence type="ECO:0000256" key="1">
    <source>
        <dbReference type="SAM" id="MobiDB-lite"/>
    </source>
</evidence>
<feature type="transmembrane region" description="Helical" evidence="2">
    <location>
        <begin position="29"/>
        <end position="47"/>
    </location>
</feature>
<proteinExistence type="predicted"/>
<keyword evidence="2" id="KW-1133">Transmembrane helix</keyword>
<keyword evidence="5" id="KW-1185">Reference proteome</keyword>
<feature type="domain" description="DUF4185" evidence="3">
    <location>
        <begin position="282"/>
        <end position="420"/>
    </location>
</feature>
<evidence type="ECO:0000313" key="4">
    <source>
        <dbReference type="EMBL" id="GAA0267932.1"/>
    </source>
</evidence>
<keyword evidence="2" id="KW-0812">Transmembrane</keyword>
<organism evidence="4 5">
    <name type="scientific">Cryptosporangium japonicum</name>
    <dbReference type="NCBI Taxonomy" id="80872"/>
    <lineage>
        <taxon>Bacteria</taxon>
        <taxon>Bacillati</taxon>
        <taxon>Actinomycetota</taxon>
        <taxon>Actinomycetes</taxon>
        <taxon>Cryptosporangiales</taxon>
        <taxon>Cryptosporangiaceae</taxon>
        <taxon>Cryptosporangium</taxon>
    </lineage>
</organism>
<name>A0ABP3EPC4_9ACTN</name>
<protein>
    <recommendedName>
        <fullName evidence="3">DUF4185 domain-containing protein</fullName>
    </recommendedName>
</protein>
<feature type="region of interest" description="Disordered" evidence="1">
    <location>
        <begin position="1"/>
        <end position="23"/>
    </location>
</feature>
<dbReference type="Proteomes" id="UP001500967">
    <property type="component" value="Unassembled WGS sequence"/>
</dbReference>
<evidence type="ECO:0000259" key="3">
    <source>
        <dbReference type="Pfam" id="PF13810"/>
    </source>
</evidence>
<evidence type="ECO:0000313" key="5">
    <source>
        <dbReference type="Proteomes" id="UP001500967"/>
    </source>
</evidence>